<reference evidence="1 2" key="1">
    <citation type="journal article" date="2019" name="Sci. Rep.">
        <title>Orb-weaving spider Araneus ventricosus genome elucidates the spidroin gene catalogue.</title>
        <authorList>
            <person name="Kono N."/>
            <person name="Nakamura H."/>
            <person name="Ohtoshi R."/>
            <person name="Moran D.A.P."/>
            <person name="Shinohara A."/>
            <person name="Yoshida Y."/>
            <person name="Fujiwara M."/>
            <person name="Mori M."/>
            <person name="Tomita M."/>
            <person name="Arakawa K."/>
        </authorList>
    </citation>
    <scope>NUCLEOTIDE SEQUENCE [LARGE SCALE GENOMIC DNA]</scope>
</reference>
<dbReference type="Proteomes" id="UP000499080">
    <property type="component" value="Unassembled WGS sequence"/>
</dbReference>
<sequence>MNQSGRSDRAWKCMKRSPWPKSDFTKRRVIIPTEKYSTVLERLSKNIPAEDKSDALDLDGEVTEYSDYKTDFETDMEGNPVNEEYNDLNSNTNVCIIHPFNL</sequence>
<gene>
    <name evidence="1" type="ORF">AVEN_43813_1</name>
</gene>
<protein>
    <submittedName>
        <fullName evidence="1">Uncharacterized protein</fullName>
    </submittedName>
</protein>
<evidence type="ECO:0000313" key="2">
    <source>
        <dbReference type="Proteomes" id="UP000499080"/>
    </source>
</evidence>
<comment type="caution">
    <text evidence="1">The sequence shown here is derived from an EMBL/GenBank/DDBJ whole genome shotgun (WGS) entry which is preliminary data.</text>
</comment>
<name>A0A4Y2LHL7_ARAVE</name>
<accession>A0A4Y2LHL7</accession>
<dbReference type="EMBL" id="BGPR01005886">
    <property type="protein sequence ID" value="GBN14291.1"/>
    <property type="molecule type" value="Genomic_DNA"/>
</dbReference>
<evidence type="ECO:0000313" key="1">
    <source>
        <dbReference type="EMBL" id="GBN14291.1"/>
    </source>
</evidence>
<dbReference type="AlphaFoldDB" id="A0A4Y2LHL7"/>
<organism evidence="1 2">
    <name type="scientific">Araneus ventricosus</name>
    <name type="common">Orbweaver spider</name>
    <name type="synonym">Epeira ventricosa</name>
    <dbReference type="NCBI Taxonomy" id="182803"/>
    <lineage>
        <taxon>Eukaryota</taxon>
        <taxon>Metazoa</taxon>
        <taxon>Ecdysozoa</taxon>
        <taxon>Arthropoda</taxon>
        <taxon>Chelicerata</taxon>
        <taxon>Arachnida</taxon>
        <taxon>Araneae</taxon>
        <taxon>Araneomorphae</taxon>
        <taxon>Entelegynae</taxon>
        <taxon>Araneoidea</taxon>
        <taxon>Araneidae</taxon>
        <taxon>Araneus</taxon>
    </lineage>
</organism>
<proteinExistence type="predicted"/>
<keyword evidence="2" id="KW-1185">Reference proteome</keyword>